<dbReference type="AlphaFoldDB" id="A0AAE3AAE1"/>
<protein>
    <submittedName>
        <fullName evidence="1">DUF1934 domain-containing protein</fullName>
    </submittedName>
</protein>
<dbReference type="InterPro" id="IPR015231">
    <property type="entry name" value="DUF1934"/>
</dbReference>
<dbReference type="SUPFAM" id="SSF50814">
    <property type="entry name" value="Lipocalins"/>
    <property type="match status" value="1"/>
</dbReference>
<name>A0AAE3AAE1_9FIRM</name>
<dbReference type="Gene3D" id="2.40.128.20">
    <property type="match status" value="1"/>
</dbReference>
<gene>
    <name evidence="1" type="ORF">LKD36_11645</name>
</gene>
<evidence type="ECO:0000313" key="2">
    <source>
        <dbReference type="Proteomes" id="UP001198220"/>
    </source>
</evidence>
<dbReference type="Proteomes" id="UP001198220">
    <property type="component" value="Unassembled WGS sequence"/>
</dbReference>
<proteinExistence type="predicted"/>
<organism evidence="1 2">
    <name type="scientific">Hominiventricola filiformis</name>
    <dbReference type="NCBI Taxonomy" id="2885352"/>
    <lineage>
        <taxon>Bacteria</taxon>
        <taxon>Bacillati</taxon>
        <taxon>Bacillota</taxon>
        <taxon>Clostridia</taxon>
        <taxon>Lachnospirales</taxon>
        <taxon>Lachnospiraceae</taxon>
        <taxon>Hominiventricola</taxon>
    </lineage>
</organism>
<dbReference type="Pfam" id="PF09148">
    <property type="entry name" value="DUF1934"/>
    <property type="match status" value="1"/>
</dbReference>
<reference evidence="1 2" key="1">
    <citation type="submission" date="2021-10" db="EMBL/GenBank/DDBJ databases">
        <title>Anaerobic single-cell dispensing facilitates the cultivation of human gut bacteria.</title>
        <authorList>
            <person name="Afrizal A."/>
        </authorList>
    </citation>
    <scope>NUCLEOTIDE SEQUENCE [LARGE SCALE GENOMIC DNA]</scope>
    <source>
        <strain evidence="1 2">CLA-AA-H276</strain>
    </source>
</reference>
<dbReference type="EMBL" id="JAJEPS010000011">
    <property type="protein sequence ID" value="MCC2126820.1"/>
    <property type="molecule type" value="Genomic_DNA"/>
</dbReference>
<sequence length="146" mass="16351">MMTKEVVVTISGLQLSDGDQDTIETVHMGEYHEKDGVHYVFFDEILEGHDQPVRNMIKLGERSVAVRKRGPVSSELSFEEGSTSESAYNMPFGAFMVSVHTSSVRLNVEEEKIESKASYRLSINGEHCSDCDIQVTVQAKETFKLC</sequence>
<dbReference type="InterPro" id="IPR012674">
    <property type="entry name" value="Calycin"/>
</dbReference>
<keyword evidence="2" id="KW-1185">Reference proteome</keyword>
<comment type="caution">
    <text evidence="1">The sequence shown here is derived from an EMBL/GenBank/DDBJ whole genome shotgun (WGS) entry which is preliminary data.</text>
</comment>
<dbReference type="RefSeq" id="WP_308459697.1">
    <property type="nucleotide sequence ID" value="NZ_JAJEPS010000011.1"/>
</dbReference>
<evidence type="ECO:0000313" key="1">
    <source>
        <dbReference type="EMBL" id="MCC2126820.1"/>
    </source>
</evidence>
<accession>A0AAE3AAE1</accession>